<keyword evidence="2" id="KW-1185">Reference proteome</keyword>
<dbReference type="GeneID" id="92077521"/>
<reference evidence="1 2" key="1">
    <citation type="submission" date="2023-01" db="EMBL/GenBank/DDBJ databases">
        <title>Analysis of 21 Apiospora genomes using comparative genomics revels a genus with tremendous synthesis potential of carbohydrate active enzymes and secondary metabolites.</title>
        <authorList>
            <person name="Sorensen T."/>
        </authorList>
    </citation>
    <scope>NUCLEOTIDE SEQUENCE [LARGE SCALE GENOMIC DNA]</scope>
    <source>
        <strain evidence="1 2">CBS 24483</strain>
    </source>
</reference>
<evidence type="ECO:0000313" key="1">
    <source>
        <dbReference type="EMBL" id="KAK7952509.1"/>
    </source>
</evidence>
<dbReference type="InterPro" id="IPR013083">
    <property type="entry name" value="Znf_RING/FYVE/PHD"/>
</dbReference>
<dbReference type="Proteomes" id="UP001391051">
    <property type="component" value="Unassembled WGS sequence"/>
</dbReference>
<proteinExistence type="predicted"/>
<dbReference type="Gene3D" id="3.30.40.10">
    <property type="entry name" value="Zinc/RING finger domain, C3HC4 (zinc finger)"/>
    <property type="match status" value="1"/>
</dbReference>
<accession>A0ABR1QEV3</accession>
<dbReference type="EMBL" id="JAQQWE010000005">
    <property type="protein sequence ID" value="KAK7952509.1"/>
    <property type="molecule type" value="Genomic_DNA"/>
</dbReference>
<organism evidence="1 2">
    <name type="scientific">Apiospora aurea</name>
    <dbReference type="NCBI Taxonomy" id="335848"/>
    <lineage>
        <taxon>Eukaryota</taxon>
        <taxon>Fungi</taxon>
        <taxon>Dikarya</taxon>
        <taxon>Ascomycota</taxon>
        <taxon>Pezizomycotina</taxon>
        <taxon>Sordariomycetes</taxon>
        <taxon>Xylariomycetidae</taxon>
        <taxon>Amphisphaeriales</taxon>
        <taxon>Apiosporaceae</taxon>
        <taxon>Apiospora</taxon>
    </lineage>
</organism>
<gene>
    <name evidence="1" type="ORF">PG986_008237</name>
</gene>
<evidence type="ECO:0008006" key="3">
    <source>
        <dbReference type="Google" id="ProtNLM"/>
    </source>
</evidence>
<evidence type="ECO:0000313" key="2">
    <source>
        <dbReference type="Proteomes" id="UP001391051"/>
    </source>
</evidence>
<dbReference type="SUPFAM" id="SSF57850">
    <property type="entry name" value="RING/U-box"/>
    <property type="match status" value="1"/>
</dbReference>
<dbReference type="RefSeq" id="XP_066700571.1">
    <property type="nucleotide sequence ID" value="XM_066844459.1"/>
</dbReference>
<sequence length="176" mass="19339">MLVHVESCPIRIEETSLRHYAAILPSTKSVSAGVGTGCDDYDFVTLPCAGAQIAHPDCFRQWLESENGGQDGKCPLCRQDLHRSCGQLMSADLLVARTTIPKDALDCPGPEEPEDEDELELEYIEWNRPGAPVGGQKEEDKLKSGLTDLHVSNPHNVQDRGMFVITNSPEPTIVRL</sequence>
<comment type="caution">
    <text evidence="1">The sequence shown here is derived from an EMBL/GenBank/DDBJ whole genome shotgun (WGS) entry which is preliminary data.</text>
</comment>
<protein>
    <recommendedName>
        <fullName evidence="3">RING-type domain-containing protein</fullName>
    </recommendedName>
</protein>
<name>A0ABR1QEV3_9PEZI</name>